<organism evidence="1">
    <name type="scientific">uncultured Caudovirales phage</name>
    <dbReference type="NCBI Taxonomy" id="2100421"/>
    <lineage>
        <taxon>Viruses</taxon>
        <taxon>Duplodnaviria</taxon>
        <taxon>Heunggongvirae</taxon>
        <taxon>Uroviricota</taxon>
        <taxon>Caudoviricetes</taxon>
        <taxon>Peduoviridae</taxon>
        <taxon>Maltschvirus</taxon>
        <taxon>Maltschvirus maltsch</taxon>
    </lineage>
</organism>
<evidence type="ECO:0000313" key="1">
    <source>
        <dbReference type="EMBL" id="CAB4162710.1"/>
    </source>
</evidence>
<reference evidence="1" key="1">
    <citation type="submission" date="2020-04" db="EMBL/GenBank/DDBJ databases">
        <authorList>
            <person name="Chiriac C."/>
            <person name="Salcher M."/>
            <person name="Ghai R."/>
            <person name="Kavagutti S V."/>
        </authorList>
    </citation>
    <scope>NUCLEOTIDE SEQUENCE</scope>
</reference>
<protein>
    <submittedName>
        <fullName evidence="1">Uncharacterized protein</fullName>
    </submittedName>
</protein>
<dbReference type="EMBL" id="LR796738">
    <property type="protein sequence ID" value="CAB4162710.1"/>
    <property type="molecule type" value="Genomic_DNA"/>
</dbReference>
<sequence length="103" mass="10468">MKFLNLTPHAIIEVLSGRTFPPSGEVARVAATFTPAGEVGGVPLFRRTFGEVTGLPAETLGTVLIVSALVAAANPGRADLVSPGDLVRGADGQPVGCRGFVLA</sequence>
<accession>A0A6J5NSE6</accession>
<name>A0A6J5NSE6_9CAUD</name>
<gene>
    <name evidence="1" type="ORF">UFOVP783_101</name>
</gene>
<proteinExistence type="predicted"/>